<dbReference type="Proteomes" id="UP000051887">
    <property type="component" value="Unassembled WGS sequence"/>
</dbReference>
<gene>
    <name evidence="1" type="ORF">TL5118_01631</name>
    <name evidence="2" type="ORF">TL5120_02249</name>
</gene>
<reference evidence="1 3" key="1">
    <citation type="submission" date="2015-09" db="EMBL/GenBank/DDBJ databases">
        <authorList>
            <person name="Rodrigo-Torres L."/>
            <person name="Arahal D.R."/>
        </authorList>
    </citation>
    <scope>NUCLEOTIDE SEQUENCE [LARGE SCALE GENOMIC DNA]</scope>
    <source>
        <strain evidence="1 3">CECT 5118</strain>
    </source>
</reference>
<evidence type="ECO:0000313" key="1">
    <source>
        <dbReference type="EMBL" id="CUH66145.1"/>
    </source>
</evidence>
<dbReference type="EMBL" id="CYSB01000025">
    <property type="protein sequence ID" value="CUH66145.1"/>
    <property type="molecule type" value="Genomic_DNA"/>
</dbReference>
<evidence type="ECO:0000313" key="3">
    <source>
        <dbReference type="Proteomes" id="UP000051086"/>
    </source>
</evidence>
<proteinExistence type="predicted"/>
<keyword evidence="3" id="KW-1185">Reference proteome</keyword>
<accession>A0A0P1FWX8</accession>
<protein>
    <submittedName>
        <fullName evidence="2">Uncharacterized protein</fullName>
    </submittedName>
</protein>
<organism evidence="2 4">
    <name type="scientific">Thalassovita autumnalis</name>
    <dbReference type="NCBI Taxonomy" id="2072972"/>
    <lineage>
        <taxon>Bacteria</taxon>
        <taxon>Pseudomonadati</taxon>
        <taxon>Pseudomonadota</taxon>
        <taxon>Alphaproteobacteria</taxon>
        <taxon>Rhodobacterales</taxon>
        <taxon>Roseobacteraceae</taxon>
        <taxon>Thalassovita</taxon>
    </lineage>
</organism>
<reference evidence="2 4" key="2">
    <citation type="submission" date="2015-09" db="EMBL/GenBank/DDBJ databases">
        <authorList>
            <consortium name="Swine Surveillance"/>
        </authorList>
    </citation>
    <scope>NUCLEOTIDE SEQUENCE [LARGE SCALE GENOMIC DNA]</scope>
    <source>
        <strain evidence="2 4">5120</strain>
    </source>
</reference>
<name>A0A0P1FWX8_9RHOB</name>
<dbReference type="EMBL" id="CYSC01000032">
    <property type="protein sequence ID" value="CUH72449.1"/>
    <property type="molecule type" value="Genomic_DNA"/>
</dbReference>
<dbReference type="AlphaFoldDB" id="A0A0P1FWX8"/>
<sequence length="292" mass="32601">MTYPEWDIVHAYEDYAQVVAGGDPHEFRFVRAIGGYWTSLCALSRASSALGEIDGPTKQLVYVIGVSFTAELLLKAAYEETIGRFFAALRGNERAPLDDLSATHAKNYAEFLQQVPWYKWQFRKDRTELKAKATTAWRDRERRFALGVEYGVKAAYADVIADAVAQVGQDELTLRMIIRGVDKAVLEASGEVTILSAGAEGFEVETPRYRALTHLLRNWAAEGGTFVEIAGNDDILFTVLAQEPSMDGAIFSRLRQGFGDSRHLVMTKVVNLAETLRAMQDSGQQLEHIHDY</sequence>
<evidence type="ECO:0000313" key="4">
    <source>
        <dbReference type="Proteomes" id="UP000051887"/>
    </source>
</evidence>
<evidence type="ECO:0000313" key="2">
    <source>
        <dbReference type="EMBL" id="CUH72449.1"/>
    </source>
</evidence>
<dbReference type="Proteomes" id="UP000051086">
    <property type="component" value="Unassembled WGS sequence"/>
</dbReference>